<dbReference type="Pfam" id="PF22919">
    <property type="entry name" value="ATP-synt_VA_C"/>
    <property type="match status" value="1"/>
</dbReference>
<feature type="domain" description="AAA+ ATPase" evidence="17">
    <location>
        <begin position="157"/>
        <end position="349"/>
    </location>
</feature>
<sequence>MYDSYVDDKTKNVGHVTQIIGPVVDIAFSSNKMPNIYNAILIQGKNQAGQDISVTCEVQQLLGDHCIRAVAMNATDGLMRGMEAFDTGNPLTVPVGPTTLGRIFNVVGQPVDGLEDASHENSLPIHRSAPAFVDLDTQLSIFETGIKVVDLLAPYRRGGKIGLFGGAGVGKTVLIMELINNIAKAHGGVSVFGGVGERTREGNDLYMEMKESGVIQEDNISESKVALVYGQMNEPPGARMRVALTALTMAEYFRDINKQDVLLFIDNIFRFVQAGSEVSALLGRMPSAVGYQPTLATEMGGLQERITSTKDGSITSIQAVYVPADDLTDPAPATTFAHLDATTVLSRGLASKGIYPAVDPLDSTSTMLQPWIVGEEHYTCAQNVKETLQRYKELQDIIAILGLDELSEEDRQVVARARKIERFLSQPFFVAEVFTGSPGKYVSLKETIQGFNKILSGDLDDLPEQAFYLVGNLEEVVAKAANL</sequence>
<dbReference type="GO" id="GO:0005524">
    <property type="term" value="F:ATP binding"/>
    <property type="evidence" value="ECO:0007669"/>
    <property type="project" value="UniProtKB-UniRule"/>
</dbReference>
<dbReference type="InterPro" id="IPR027417">
    <property type="entry name" value="P-loop_NTPase"/>
</dbReference>
<comment type="function">
    <text evidence="12 15">Produces ATP from ADP in the presence of a proton gradient across the membrane. The catalytic sites are hosted primarily by the beta subunits.</text>
</comment>
<dbReference type="EC" id="7.1.2.2" evidence="15"/>
<evidence type="ECO:0000256" key="1">
    <source>
        <dbReference type="ARBA" id="ARBA00008936"/>
    </source>
</evidence>
<dbReference type="InterPro" id="IPR020003">
    <property type="entry name" value="ATPase_a/bsu_AS"/>
</dbReference>
<dbReference type="Gene3D" id="2.40.10.170">
    <property type="match status" value="1"/>
</dbReference>
<keyword evidence="5 15" id="KW-0067">ATP-binding</keyword>
<keyword evidence="8 15" id="KW-0793">Thylakoid</keyword>
<evidence type="ECO:0000256" key="8">
    <source>
        <dbReference type="ARBA" id="ARBA00023078"/>
    </source>
</evidence>
<evidence type="ECO:0000256" key="2">
    <source>
        <dbReference type="ARBA" id="ARBA00022448"/>
    </source>
</evidence>
<evidence type="ECO:0000259" key="17">
    <source>
        <dbReference type="SMART" id="SM00382"/>
    </source>
</evidence>
<evidence type="ECO:0000256" key="15">
    <source>
        <dbReference type="HAMAP-Rule" id="MF_01347"/>
    </source>
</evidence>
<dbReference type="GO" id="GO:0046933">
    <property type="term" value="F:proton-transporting ATP synthase activity, rotational mechanism"/>
    <property type="evidence" value="ECO:0007669"/>
    <property type="project" value="UniProtKB-UniRule"/>
</dbReference>
<dbReference type="FunFam" id="1.10.1140.10:FF:000001">
    <property type="entry name" value="ATP synthase subunit beta"/>
    <property type="match status" value="1"/>
</dbReference>
<keyword evidence="10 15" id="KW-0139">CF(1)</keyword>
<dbReference type="GO" id="GO:0045259">
    <property type="term" value="C:proton-transporting ATP synthase complex"/>
    <property type="evidence" value="ECO:0007669"/>
    <property type="project" value="UniProtKB-KW"/>
</dbReference>
<dbReference type="SMART" id="SM00382">
    <property type="entry name" value="AAA"/>
    <property type="match status" value="1"/>
</dbReference>
<dbReference type="InterPro" id="IPR004100">
    <property type="entry name" value="ATPase_F1/V1/A1_a/bsu_N"/>
</dbReference>
<keyword evidence="2 15" id="KW-0813">Transport</keyword>
<keyword evidence="9 15" id="KW-0472">Membrane</keyword>
<dbReference type="InterPro" id="IPR000194">
    <property type="entry name" value="ATPase_F1/V1/A1_a/bsu_nucl-bd"/>
</dbReference>
<dbReference type="InterPro" id="IPR036121">
    <property type="entry name" value="ATPase_F1/V1/A1_a/bsu_N_sf"/>
</dbReference>
<keyword evidence="6 15" id="KW-1278">Translocase</keyword>
<dbReference type="HAMAP" id="MF_01347">
    <property type="entry name" value="ATP_synth_beta_bact"/>
    <property type="match status" value="1"/>
</dbReference>
<organism evidence="18">
    <name type="scientific">Ulva ohnoi</name>
    <dbReference type="NCBI Taxonomy" id="240864"/>
    <lineage>
        <taxon>Eukaryota</taxon>
        <taxon>Viridiplantae</taxon>
        <taxon>Chlorophyta</taxon>
        <taxon>core chlorophytes</taxon>
        <taxon>Ulvophyceae</taxon>
        <taxon>OUU clade</taxon>
        <taxon>Ulvales</taxon>
        <taxon>Ulvaceae</taxon>
        <taxon>Ulva</taxon>
    </lineage>
</organism>
<dbReference type="CDD" id="cd18110">
    <property type="entry name" value="ATP-synt_F1_beta_C"/>
    <property type="match status" value="1"/>
</dbReference>
<keyword evidence="18" id="KW-0150">Chloroplast</keyword>
<dbReference type="InterPro" id="IPR050053">
    <property type="entry name" value="ATPase_alpha/beta_chains"/>
</dbReference>
<accession>A0A2Z6FBA5</accession>
<evidence type="ECO:0000256" key="16">
    <source>
        <dbReference type="RuleBase" id="RU003553"/>
    </source>
</evidence>
<geneLocation type="chloroplast" evidence="18"/>
<dbReference type="InterPro" id="IPR003593">
    <property type="entry name" value="AAA+_ATPase"/>
</dbReference>
<dbReference type="Gene3D" id="3.40.50.300">
    <property type="entry name" value="P-loop containing nucleotide triphosphate hydrolases"/>
    <property type="match status" value="1"/>
</dbReference>
<dbReference type="Pfam" id="PF00006">
    <property type="entry name" value="ATP-synt_ab"/>
    <property type="match status" value="1"/>
</dbReference>
<dbReference type="SUPFAM" id="SSF50615">
    <property type="entry name" value="N-terminal domain of alpha and beta subunits of F1 ATP synthase"/>
    <property type="match status" value="1"/>
</dbReference>
<dbReference type="InterPro" id="IPR005722">
    <property type="entry name" value="ATP_synth_F1_bsu"/>
</dbReference>
<comment type="catalytic activity">
    <reaction evidence="13 15 16">
        <text>ATP + H2O + 4 H(+)(in) = ADP + phosphate + 5 H(+)(out)</text>
        <dbReference type="Rhea" id="RHEA:57720"/>
        <dbReference type="ChEBI" id="CHEBI:15377"/>
        <dbReference type="ChEBI" id="CHEBI:15378"/>
        <dbReference type="ChEBI" id="CHEBI:30616"/>
        <dbReference type="ChEBI" id="CHEBI:43474"/>
        <dbReference type="ChEBI" id="CHEBI:456216"/>
        <dbReference type="EC" id="7.1.2.2"/>
    </reaction>
</comment>
<dbReference type="GO" id="GO:0005739">
    <property type="term" value="C:mitochondrion"/>
    <property type="evidence" value="ECO:0007669"/>
    <property type="project" value="GOC"/>
</dbReference>
<dbReference type="Gene3D" id="1.10.1140.10">
    <property type="entry name" value="Bovine Mitochondrial F1-atpase, Atp Synthase Beta Chain, Chain D, domain 3"/>
    <property type="match status" value="1"/>
</dbReference>
<evidence type="ECO:0000256" key="6">
    <source>
        <dbReference type="ARBA" id="ARBA00022967"/>
    </source>
</evidence>
<keyword evidence="3 15" id="KW-0547">Nucleotide-binding</keyword>
<dbReference type="CDD" id="cd01133">
    <property type="entry name" value="F1-ATPase_beta_CD"/>
    <property type="match status" value="1"/>
</dbReference>
<dbReference type="PANTHER" id="PTHR15184">
    <property type="entry name" value="ATP SYNTHASE"/>
    <property type="match status" value="1"/>
</dbReference>
<dbReference type="PROSITE" id="PS00152">
    <property type="entry name" value="ATPASE_ALPHA_BETA"/>
    <property type="match status" value="1"/>
</dbReference>
<evidence type="ECO:0000313" key="18">
    <source>
        <dbReference type="EMBL" id="BBE21016.1"/>
    </source>
</evidence>
<evidence type="ECO:0000256" key="10">
    <source>
        <dbReference type="ARBA" id="ARBA00023196"/>
    </source>
</evidence>
<keyword evidence="4 15" id="KW-0375">Hydrogen ion transport</keyword>
<evidence type="ECO:0000256" key="14">
    <source>
        <dbReference type="ARBA" id="ARBA00060414"/>
    </source>
</evidence>
<evidence type="ECO:0000256" key="3">
    <source>
        <dbReference type="ARBA" id="ARBA00022741"/>
    </source>
</evidence>
<keyword evidence="18" id="KW-0934">Plastid</keyword>
<dbReference type="SUPFAM" id="SSF47917">
    <property type="entry name" value="C-terminal domain of alpha and beta subunits of F1 ATP synthase"/>
    <property type="match status" value="1"/>
</dbReference>
<evidence type="ECO:0000256" key="5">
    <source>
        <dbReference type="ARBA" id="ARBA00022840"/>
    </source>
</evidence>
<dbReference type="SUPFAM" id="SSF52540">
    <property type="entry name" value="P-loop containing nucleoside triphosphate hydrolases"/>
    <property type="match status" value="1"/>
</dbReference>
<keyword evidence="11 15" id="KW-0066">ATP synthesis</keyword>
<dbReference type="InterPro" id="IPR024034">
    <property type="entry name" value="ATPase_F1/V1_b/a_C"/>
</dbReference>
<reference evidence="18" key="1">
    <citation type="submission" date="2018-05" db="EMBL/GenBank/DDBJ databases">
        <title>The mitochondrial and chloroplast genome sequences of Ulva ohnoi, a green-tide-forming macroalga in the southern coast regions of Japan.</title>
        <authorList>
            <person name="Suzuki S."/>
            <person name="Yamaguchi H."/>
            <person name="Hiraoka M."/>
            <person name="Kawachi M."/>
        </authorList>
    </citation>
    <scope>NUCLEOTIDE SEQUENCE</scope>
    <source>
        <strain evidence="18">KU-3321</strain>
    </source>
</reference>
<evidence type="ECO:0000256" key="4">
    <source>
        <dbReference type="ARBA" id="ARBA00022781"/>
    </source>
</evidence>
<feature type="binding site" evidence="15">
    <location>
        <begin position="165"/>
        <end position="172"/>
    </location>
    <ligand>
        <name>ATP</name>
        <dbReference type="ChEBI" id="CHEBI:30616"/>
    </ligand>
</feature>
<proteinExistence type="inferred from homology"/>
<dbReference type="FunFam" id="3.40.50.300:FF:000026">
    <property type="entry name" value="ATP synthase subunit beta"/>
    <property type="match status" value="1"/>
</dbReference>
<dbReference type="FunFam" id="2.40.10.170:FF:000002">
    <property type="entry name" value="ATP synthase subunit beta, chloroplastic"/>
    <property type="match status" value="1"/>
</dbReference>
<dbReference type="InterPro" id="IPR055190">
    <property type="entry name" value="ATP-synt_VA_C"/>
</dbReference>
<evidence type="ECO:0000256" key="13">
    <source>
        <dbReference type="ARBA" id="ARBA00048383"/>
    </source>
</evidence>
<evidence type="ECO:0000256" key="11">
    <source>
        <dbReference type="ARBA" id="ARBA00023310"/>
    </source>
</evidence>
<dbReference type="FunFam" id="3.40.50.12240:FF:000006">
    <property type="entry name" value="ATP synthase subunit beta"/>
    <property type="match status" value="1"/>
</dbReference>
<gene>
    <name evidence="15 18" type="primary">atpB</name>
</gene>
<dbReference type="GO" id="GO:0009535">
    <property type="term" value="C:chloroplast thylakoid membrane"/>
    <property type="evidence" value="ECO:0007669"/>
    <property type="project" value="UniProtKB-SubCell"/>
</dbReference>
<dbReference type="PANTHER" id="PTHR15184:SF71">
    <property type="entry name" value="ATP SYNTHASE SUBUNIT BETA, MITOCHONDRIAL"/>
    <property type="match status" value="1"/>
</dbReference>
<evidence type="ECO:0000256" key="12">
    <source>
        <dbReference type="ARBA" id="ARBA00037290"/>
    </source>
</evidence>
<protein>
    <recommendedName>
        <fullName evidence="15">ATP synthase subunit beta, chloroplastic</fullName>
        <ecNumber evidence="15">7.1.2.2</ecNumber>
    </recommendedName>
    <alternativeName>
        <fullName evidence="15">ATP synthase F1 sector subunit beta</fullName>
    </alternativeName>
    <alternativeName>
        <fullName evidence="15">F-ATPase subunit beta</fullName>
    </alternativeName>
</protein>
<dbReference type="AlphaFoldDB" id="A0A2Z6FBA5"/>
<comment type="similarity">
    <text evidence="1 15">Belongs to the ATPase alpha/beta chains family.</text>
</comment>
<dbReference type="GO" id="GO:0042776">
    <property type="term" value="P:proton motive force-driven mitochondrial ATP synthesis"/>
    <property type="evidence" value="ECO:0007669"/>
    <property type="project" value="TreeGrafter"/>
</dbReference>
<dbReference type="Pfam" id="PF02874">
    <property type="entry name" value="ATP-synt_ab_N"/>
    <property type="match status" value="1"/>
</dbReference>
<dbReference type="CDD" id="cd18115">
    <property type="entry name" value="ATP-synt_F1_beta_N"/>
    <property type="match status" value="1"/>
</dbReference>
<comment type="subcellular location">
    <subcellularLocation>
        <location evidence="14">Plastid thylakoid membrane</location>
        <topology evidence="14">Peripheral membrane protein</topology>
    </subcellularLocation>
    <subcellularLocation>
        <location evidence="15">Plastid</location>
        <location evidence="15">Chloroplast thylakoid membrane</location>
        <topology evidence="15">Peripheral membrane protein</topology>
    </subcellularLocation>
</comment>
<dbReference type="NCBIfam" id="TIGR01039">
    <property type="entry name" value="atpD"/>
    <property type="match status" value="1"/>
</dbReference>
<name>A0A2Z6FBA5_9CHLO</name>
<evidence type="ECO:0000256" key="9">
    <source>
        <dbReference type="ARBA" id="ARBA00023136"/>
    </source>
</evidence>
<evidence type="ECO:0000256" key="7">
    <source>
        <dbReference type="ARBA" id="ARBA00023065"/>
    </source>
</evidence>
<dbReference type="EMBL" id="AP018696">
    <property type="protein sequence ID" value="BBE21016.1"/>
    <property type="molecule type" value="Genomic_DNA"/>
</dbReference>
<comment type="subunit">
    <text evidence="15 16">F-type ATPases have 2 components, CF(1) - the catalytic core - and CF(0) - the membrane proton channel. CF(1) has five subunits: alpha(3), beta(3), gamma(1), delta(1), epsilon(1). CF(0) has four main subunits: a(1), b(1), b'(1) and c(9-12).</text>
</comment>
<keyword evidence="7 15" id="KW-0406">Ion transport</keyword>